<dbReference type="OrthoDB" id="1688044at2759"/>
<keyword evidence="10" id="KW-0285">Flavoprotein</keyword>
<evidence type="ECO:0000259" key="23">
    <source>
        <dbReference type="Pfam" id="PF00667"/>
    </source>
</evidence>
<dbReference type="AlphaFoldDB" id="A0A9D3NIV1"/>
<comment type="subcellular location">
    <subcellularLocation>
        <location evidence="5">Cytoplasm</location>
        <location evidence="5">Cytosol</location>
    </subcellularLocation>
</comment>
<evidence type="ECO:0000256" key="19">
    <source>
        <dbReference type="ARBA" id="ARBA00049771"/>
    </source>
</evidence>
<evidence type="ECO:0000256" key="22">
    <source>
        <dbReference type="ARBA" id="ARBA00049812"/>
    </source>
</evidence>
<keyword evidence="15" id="KW-0112">Calmodulin-binding</keyword>
<dbReference type="GO" id="GO:0046872">
    <property type="term" value="F:metal ion binding"/>
    <property type="evidence" value="ECO:0007669"/>
    <property type="project" value="UniProtKB-KW"/>
</dbReference>
<keyword evidence="16" id="KW-0560">Oxidoreductase</keyword>
<evidence type="ECO:0000256" key="7">
    <source>
        <dbReference type="ARBA" id="ARBA00012989"/>
    </source>
</evidence>
<keyword evidence="8" id="KW-0963">Cytoplasm</keyword>
<dbReference type="InterPro" id="IPR017938">
    <property type="entry name" value="Riboflavin_synthase-like_b-brl"/>
</dbReference>
<evidence type="ECO:0000256" key="17">
    <source>
        <dbReference type="ARBA" id="ARBA00023004"/>
    </source>
</evidence>
<keyword evidence="9" id="KW-0349">Heme</keyword>
<evidence type="ECO:0000256" key="5">
    <source>
        <dbReference type="ARBA" id="ARBA00004514"/>
    </source>
</evidence>
<dbReference type="EMBL" id="JAHKSW010000017">
    <property type="protein sequence ID" value="KAG7321602.1"/>
    <property type="molecule type" value="Genomic_DNA"/>
</dbReference>
<dbReference type="Pfam" id="PF00667">
    <property type="entry name" value="FAD_binding_1"/>
    <property type="match status" value="1"/>
</dbReference>
<evidence type="ECO:0000256" key="21">
    <source>
        <dbReference type="ARBA" id="ARBA00049808"/>
    </source>
</evidence>
<evidence type="ECO:0000256" key="1">
    <source>
        <dbReference type="ARBA" id="ARBA00001917"/>
    </source>
</evidence>
<evidence type="ECO:0000256" key="20">
    <source>
        <dbReference type="ARBA" id="ARBA00049784"/>
    </source>
</evidence>
<feature type="domain" description="Sulfite reductase [NADPH] flavoprotein alpha-component-like FAD-binding" evidence="23">
    <location>
        <begin position="2"/>
        <end position="68"/>
    </location>
</feature>
<evidence type="ECO:0000256" key="8">
    <source>
        <dbReference type="ARBA" id="ARBA00022490"/>
    </source>
</evidence>
<comment type="cofactor">
    <cofactor evidence="4">
        <name>FAD</name>
        <dbReference type="ChEBI" id="CHEBI:57692"/>
    </cofactor>
</comment>
<evidence type="ECO:0000256" key="18">
    <source>
        <dbReference type="ARBA" id="ARBA00047419"/>
    </source>
</evidence>
<dbReference type="InterPro" id="IPR050607">
    <property type="entry name" value="NOS"/>
</dbReference>
<dbReference type="SUPFAM" id="SSF63380">
    <property type="entry name" value="Riboflavin synthase domain-like"/>
    <property type="match status" value="1"/>
</dbReference>
<keyword evidence="12" id="KW-0479">Metal-binding</keyword>
<reference evidence="24 25" key="1">
    <citation type="submission" date="2021-06" db="EMBL/GenBank/DDBJ databases">
        <title>Chromosome-level genome assembly of the red-tail catfish (Hemibagrus wyckioides).</title>
        <authorList>
            <person name="Shao F."/>
        </authorList>
    </citation>
    <scope>NUCLEOTIDE SEQUENCE [LARGE SCALE GENOMIC DNA]</scope>
    <source>
        <strain evidence="24">EC202008001</strain>
        <tissue evidence="24">Blood</tissue>
    </source>
</reference>
<evidence type="ECO:0000256" key="4">
    <source>
        <dbReference type="ARBA" id="ARBA00001974"/>
    </source>
</evidence>
<dbReference type="GO" id="GO:0005516">
    <property type="term" value="F:calmodulin binding"/>
    <property type="evidence" value="ECO:0007669"/>
    <property type="project" value="UniProtKB-KW"/>
</dbReference>
<evidence type="ECO:0000256" key="13">
    <source>
        <dbReference type="ARBA" id="ARBA00022827"/>
    </source>
</evidence>
<dbReference type="PANTHER" id="PTHR43410">
    <property type="entry name" value="NITRIC OXIDE SYNTHASE OXYGENASE"/>
    <property type="match status" value="1"/>
</dbReference>
<dbReference type="Gene3D" id="2.40.30.10">
    <property type="entry name" value="Translation factors"/>
    <property type="match status" value="1"/>
</dbReference>
<sequence length="68" mass="7494">MKLKGRKSLQSAESRHSTLLIELQGNDEKEALNYESGDHVGVFPGNPPELVMGILKHLTNTPPINQTI</sequence>
<gene>
    <name evidence="24" type="ORF">KOW79_014460</name>
</gene>
<evidence type="ECO:0000256" key="9">
    <source>
        <dbReference type="ARBA" id="ARBA00022617"/>
    </source>
</evidence>
<comment type="similarity">
    <text evidence="6">Belongs to the NOS family.</text>
</comment>
<organism evidence="24 25">
    <name type="scientific">Hemibagrus wyckioides</name>
    <dbReference type="NCBI Taxonomy" id="337641"/>
    <lineage>
        <taxon>Eukaryota</taxon>
        <taxon>Metazoa</taxon>
        <taxon>Chordata</taxon>
        <taxon>Craniata</taxon>
        <taxon>Vertebrata</taxon>
        <taxon>Euteleostomi</taxon>
        <taxon>Actinopterygii</taxon>
        <taxon>Neopterygii</taxon>
        <taxon>Teleostei</taxon>
        <taxon>Ostariophysi</taxon>
        <taxon>Siluriformes</taxon>
        <taxon>Bagridae</taxon>
        <taxon>Hemibagrus</taxon>
    </lineage>
</organism>
<evidence type="ECO:0000256" key="14">
    <source>
        <dbReference type="ARBA" id="ARBA00022857"/>
    </source>
</evidence>
<comment type="cofactor">
    <cofactor evidence="3">
        <name>heme b</name>
        <dbReference type="ChEBI" id="CHEBI:60344"/>
    </cofactor>
</comment>
<evidence type="ECO:0000256" key="11">
    <source>
        <dbReference type="ARBA" id="ARBA00022643"/>
    </source>
</evidence>
<keyword evidence="25" id="KW-1185">Reference proteome</keyword>
<evidence type="ECO:0000256" key="10">
    <source>
        <dbReference type="ARBA" id="ARBA00022630"/>
    </source>
</evidence>
<name>A0A9D3NIV1_9TELE</name>
<evidence type="ECO:0000256" key="15">
    <source>
        <dbReference type="ARBA" id="ARBA00022860"/>
    </source>
</evidence>
<dbReference type="PANTHER" id="PTHR43410:SF4">
    <property type="entry name" value="NITRIC OXIDE SYNTHASE"/>
    <property type="match status" value="1"/>
</dbReference>
<evidence type="ECO:0000256" key="12">
    <source>
        <dbReference type="ARBA" id="ARBA00022723"/>
    </source>
</evidence>
<comment type="catalytic activity">
    <reaction evidence="18">
        <text>2 L-arginine + 3 NADPH + 4 O2 + H(+) = 2 L-citrulline + 2 nitric oxide + 3 NADP(+) + 4 H2O</text>
        <dbReference type="Rhea" id="RHEA:19897"/>
        <dbReference type="ChEBI" id="CHEBI:15377"/>
        <dbReference type="ChEBI" id="CHEBI:15378"/>
        <dbReference type="ChEBI" id="CHEBI:15379"/>
        <dbReference type="ChEBI" id="CHEBI:16480"/>
        <dbReference type="ChEBI" id="CHEBI:32682"/>
        <dbReference type="ChEBI" id="CHEBI:57743"/>
        <dbReference type="ChEBI" id="CHEBI:57783"/>
        <dbReference type="ChEBI" id="CHEBI:58349"/>
        <dbReference type="EC" id="1.14.13.39"/>
    </reaction>
    <physiologicalReaction direction="left-to-right" evidence="18">
        <dbReference type="Rhea" id="RHEA:19898"/>
    </physiologicalReaction>
</comment>
<accession>A0A9D3NIV1</accession>
<protein>
    <recommendedName>
        <fullName evidence="19">Nitric oxide synthase, inducible</fullName>
        <ecNumber evidence="7">1.14.13.39</ecNumber>
    </recommendedName>
    <alternativeName>
        <fullName evidence="21">Inducible NO synthase</fullName>
    </alternativeName>
    <alternativeName>
        <fullName evidence="20">NOS type II</fullName>
    </alternativeName>
    <alternativeName>
        <fullName evidence="22">Peptidyl-cysteine S-nitrosylase NOS2</fullName>
    </alternativeName>
</protein>
<keyword evidence="13" id="KW-0274">FAD</keyword>
<keyword evidence="17" id="KW-0408">Iron</keyword>
<evidence type="ECO:0000313" key="24">
    <source>
        <dbReference type="EMBL" id="KAG7321602.1"/>
    </source>
</evidence>
<evidence type="ECO:0000256" key="16">
    <source>
        <dbReference type="ARBA" id="ARBA00023002"/>
    </source>
</evidence>
<dbReference type="Proteomes" id="UP000824219">
    <property type="component" value="Linkage Group LG17"/>
</dbReference>
<evidence type="ECO:0000256" key="2">
    <source>
        <dbReference type="ARBA" id="ARBA00001950"/>
    </source>
</evidence>
<dbReference type="GO" id="GO:0004517">
    <property type="term" value="F:nitric-oxide synthase activity"/>
    <property type="evidence" value="ECO:0007669"/>
    <property type="project" value="UniProtKB-EC"/>
</dbReference>
<dbReference type="InterPro" id="IPR003097">
    <property type="entry name" value="CysJ-like_FAD-binding"/>
</dbReference>
<evidence type="ECO:0000256" key="6">
    <source>
        <dbReference type="ARBA" id="ARBA00006267"/>
    </source>
</evidence>
<proteinExistence type="inferred from homology"/>
<dbReference type="GO" id="GO:0005829">
    <property type="term" value="C:cytosol"/>
    <property type="evidence" value="ECO:0007669"/>
    <property type="project" value="UniProtKB-SubCell"/>
</dbReference>
<comment type="cofactor">
    <cofactor evidence="2">
        <name>(6R)-L-erythro-5,6,7,8-tetrahydrobiopterin</name>
        <dbReference type="ChEBI" id="CHEBI:59560"/>
    </cofactor>
</comment>
<keyword evidence="11" id="KW-0288">FMN</keyword>
<dbReference type="EC" id="1.14.13.39" evidence="7"/>
<evidence type="ECO:0000256" key="3">
    <source>
        <dbReference type="ARBA" id="ARBA00001970"/>
    </source>
</evidence>
<keyword evidence="14" id="KW-0521">NADP</keyword>
<comment type="cofactor">
    <cofactor evidence="1">
        <name>FMN</name>
        <dbReference type="ChEBI" id="CHEBI:58210"/>
    </cofactor>
</comment>
<comment type="caution">
    <text evidence="24">The sequence shown here is derived from an EMBL/GenBank/DDBJ whole genome shotgun (WGS) entry which is preliminary data.</text>
</comment>
<evidence type="ECO:0000313" key="25">
    <source>
        <dbReference type="Proteomes" id="UP000824219"/>
    </source>
</evidence>